<protein>
    <submittedName>
        <fullName evidence="4">3-hydroxyacyl-CoA dehydrogenase</fullName>
    </submittedName>
</protein>
<dbReference type="Pfam" id="PF02737">
    <property type="entry name" value="3HCDH_N"/>
    <property type="match status" value="1"/>
</dbReference>
<dbReference type="Gene3D" id="1.10.1040.10">
    <property type="entry name" value="N-(1-d-carboxylethyl)-l-norvaline Dehydrogenase, domain 2"/>
    <property type="match status" value="2"/>
</dbReference>
<sequence>MNTPSASDGIPTRIGIVGSGLMGRGIAQIAAQAGLTVHLFDKQPGAAAEARSAIAGTLSRLADKGKLAPAARDAAVSQLQVAETLASLTGCEVVVEAIVEDLEAKRSLFRQLEEVVADTCILATNTSSLSVTAIASTCRLPGRVAGFHFFSPVPLMKVVEVIDSVLGEAQVGDTLAHLARHLGHRPVRTRDTPGFVVNHAGRGYLTEALRVLGEGIAEPADIDRILRGAGFRMGPFELFDMIGLDVSHPVMESIYEQYYQEPRYRPSPITRQRLAAGLLGRKSGRGFYRYADGKVMPEPQPTPPQPGSMPIWVSGRDPALSERVHGLLRAGGAQLDEQPRPGSGSACIVLPVGQDATAAALAEGLDPRRCVALDPIFLDGPPTLMRTPVTTPAARDAVWGALARGAAQPVLIHDSPGCVAQRVLAMIVNIGCDMAQQRIATPDDIDGAVTLGLGYPQGPLALGDRLGATTVLHILDALHDFYRDPRYRPSPWLIRRARLGVSLLTPEA</sequence>
<keyword evidence="1" id="KW-0560">Oxidoreductase</keyword>
<proteinExistence type="predicted"/>
<reference evidence="4 5" key="1">
    <citation type="submission" date="2020-04" db="EMBL/GenBank/DDBJ databases">
        <title>Zoogloea sp. G-4-1-14 isolated from soil.</title>
        <authorList>
            <person name="Dahal R.H."/>
        </authorList>
    </citation>
    <scope>NUCLEOTIDE SEQUENCE [LARGE SCALE GENOMIC DNA]</scope>
    <source>
        <strain evidence="4 5">G-4-1-14</strain>
    </source>
</reference>
<dbReference type="GO" id="GO:0016616">
    <property type="term" value="F:oxidoreductase activity, acting on the CH-OH group of donors, NAD or NADP as acceptor"/>
    <property type="evidence" value="ECO:0007669"/>
    <property type="project" value="InterPro"/>
</dbReference>
<dbReference type="InterPro" id="IPR006108">
    <property type="entry name" value="3HC_DH_C"/>
</dbReference>
<gene>
    <name evidence="4" type="ORF">HHL15_23040</name>
</gene>
<dbReference type="InterPro" id="IPR036291">
    <property type="entry name" value="NAD(P)-bd_dom_sf"/>
</dbReference>
<dbReference type="RefSeq" id="WP_169148166.1">
    <property type="nucleotide sequence ID" value="NZ_JABBGA010000031.1"/>
</dbReference>
<keyword evidence="5" id="KW-1185">Reference proteome</keyword>
<dbReference type="FunFam" id="3.40.50.720:FF:000009">
    <property type="entry name" value="Fatty oxidation complex, alpha subunit"/>
    <property type="match status" value="1"/>
</dbReference>
<evidence type="ECO:0000256" key="1">
    <source>
        <dbReference type="ARBA" id="ARBA00023002"/>
    </source>
</evidence>
<dbReference type="InterPro" id="IPR013328">
    <property type="entry name" value="6PGD_dom2"/>
</dbReference>
<dbReference type="PANTHER" id="PTHR48075">
    <property type="entry name" value="3-HYDROXYACYL-COA DEHYDROGENASE FAMILY PROTEIN"/>
    <property type="match status" value="1"/>
</dbReference>
<dbReference type="NCBIfam" id="NF006124">
    <property type="entry name" value="PRK08268.1"/>
    <property type="match status" value="1"/>
</dbReference>
<dbReference type="PANTHER" id="PTHR48075:SF5">
    <property type="entry name" value="3-HYDROXYBUTYRYL-COA DEHYDROGENASE"/>
    <property type="match status" value="1"/>
</dbReference>
<dbReference type="SUPFAM" id="SSF48179">
    <property type="entry name" value="6-phosphogluconate dehydrogenase C-terminal domain-like"/>
    <property type="match status" value="2"/>
</dbReference>
<dbReference type="Pfam" id="PF00725">
    <property type="entry name" value="3HCDH"/>
    <property type="match status" value="2"/>
</dbReference>
<dbReference type="GO" id="GO:0070403">
    <property type="term" value="F:NAD+ binding"/>
    <property type="evidence" value="ECO:0007669"/>
    <property type="project" value="InterPro"/>
</dbReference>
<dbReference type="Gene3D" id="3.40.50.720">
    <property type="entry name" value="NAD(P)-binding Rossmann-like Domain"/>
    <property type="match status" value="1"/>
</dbReference>
<dbReference type="SUPFAM" id="SSF51735">
    <property type="entry name" value="NAD(P)-binding Rossmann-fold domains"/>
    <property type="match status" value="1"/>
</dbReference>
<name>A0A848GE06_9RHOO</name>
<dbReference type="InterPro" id="IPR006176">
    <property type="entry name" value="3-OHacyl-CoA_DH_NAD-bd"/>
</dbReference>
<evidence type="ECO:0000313" key="5">
    <source>
        <dbReference type="Proteomes" id="UP000580043"/>
    </source>
</evidence>
<evidence type="ECO:0000259" key="2">
    <source>
        <dbReference type="Pfam" id="PF00725"/>
    </source>
</evidence>
<feature type="domain" description="3-hydroxyacyl-CoA dehydrogenase C-terminal" evidence="2">
    <location>
        <begin position="417"/>
        <end position="497"/>
    </location>
</feature>
<feature type="domain" description="3-hydroxyacyl-CoA dehydrogenase C-terminal" evidence="2">
    <location>
        <begin position="194"/>
        <end position="290"/>
    </location>
</feature>
<dbReference type="InterPro" id="IPR008927">
    <property type="entry name" value="6-PGluconate_DH-like_C_sf"/>
</dbReference>
<comment type="caution">
    <text evidence="4">The sequence shown here is derived from an EMBL/GenBank/DDBJ whole genome shotgun (WGS) entry which is preliminary data.</text>
</comment>
<dbReference type="Proteomes" id="UP000580043">
    <property type="component" value="Unassembled WGS sequence"/>
</dbReference>
<dbReference type="EMBL" id="JABBGA010000031">
    <property type="protein sequence ID" value="NML28643.1"/>
    <property type="molecule type" value="Genomic_DNA"/>
</dbReference>
<evidence type="ECO:0000313" key="4">
    <source>
        <dbReference type="EMBL" id="NML28643.1"/>
    </source>
</evidence>
<dbReference type="AlphaFoldDB" id="A0A848GE06"/>
<evidence type="ECO:0000259" key="3">
    <source>
        <dbReference type="Pfam" id="PF02737"/>
    </source>
</evidence>
<feature type="domain" description="3-hydroxyacyl-CoA dehydrogenase NAD binding" evidence="3">
    <location>
        <begin position="14"/>
        <end position="191"/>
    </location>
</feature>
<organism evidence="4 5">
    <name type="scientific">Zoogloea dura</name>
    <dbReference type="NCBI Taxonomy" id="2728840"/>
    <lineage>
        <taxon>Bacteria</taxon>
        <taxon>Pseudomonadati</taxon>
        <taxon>Pseudomonadota</taxon>
        <taxon>Betaproteobacteria</taxon>
        <taxon>Rhodocyclales</taxon>
        <taxon>Zoogloeaceae</taxon>
        <taxon>Zoogloea</taxon>
    </lineage>
</organism>
<accession>A0A848GE06</accession>
<dbReference type="GO" id="GO:0006631">
    <property type="term" value="P:fatty acid metabolic process"/>
    <property type="evidence" value="ECO:0007669"/>
    <property type="project" value="InterPro"/>
</dbReference>